<accession>A0A1G6DV64</accession>
<dbReference type="InterPro" id="IPR000182">
    <property type="entry name" value="GNAT_dom"/>
</dbReference>
<name>A0A1G6DV64_9BACT</name>
<dbReference type="GO" id="GO:0016747">
    <property type="term" value="F:acyltransferase activity, transferring groups other than amino-acyl groups"/>
    <property type="evidence" value="ECO:0007669"/>
    <property type="project" value="InterPro"/>
</dbReference>
<feature type="domain" description="N-acetyltransferase" evidence="1">
    <location>
        <begin position="6"/>
        <end position="160"/>
    </location>
</feature>
<dbReference type="InterPro" id="IPR016181">
    <property type="entry name" value="Acyl_CoA_acyltransferase"/>
</dbReference>
<sequence>MRNRNVSIRPASIDDCQDIFGIISDPDVIKATFKQKKIPLDEHKIWFQMALNNPGRFLFLIEDNDKNTLGMLRFDIQKKYADVSIVLNKASRGHGYGPQALNLGCNVIYQTTGVSDYRAYVRADNIPSCKAFTKAGFVHNGTTTIEGTEADIFVYTITDTSSNAV</sequence>
<dbReference type="SUPFAM" id="SSF55729">
    <property type="entry name" value="Acyl-CoA N-acyltransferases (Nat)"/>
    <property type="match status" value="1"/>
</dbReference>
<dbReference type="PANTHER" id="PTHR43792">
    <property type="entry name" value="GNAT FAMILY, PUTATIVE (AFU_ORTHOLOGUE AFUA_3G00765)-RELATED-RELATED"/>
    <property type="match status" value="1"/>
</dbReference>
<gene>
    <name evidence="2" type="ORF">SAMN05660653_02386</name>
</gene>
<dbReference type="PROSITE" id="PS51186">
    <property type="entry name" value="GNAT"/>
    <property type="match status" value="1"/>
</dbReference>
<dbReference type="STRING" id="617002.SAMN05660653_02386"/>
<dbReference type="AlphaFoldDB" id="A0A1G6DV64"/>
<dbReference type="RefSeq" id="WP_092121969.1">
    <property type="nucleotide sequence ID" value="NZ_FMXO01000014.1"/>
</dbReference>
<keyword evidence="2" id="KW-0808">Transferase</keyword>
<evidence type="ECO:0000259" key="1">
    <source>
        <dbReference type="PROSITE" id="PS51186"/>
    </source>
</evidence>
<keyword evidence="3" id="KW-1185">Reference proteome</keyword>
<dbReference type="Proteomes" id="UP000198771">
    <property type="component" value="Unassembled WGS sequence"/>
</dbReference>
<proteinExistence type="predicted"/>
<dbReference type="InterPro" id="IPR051531">
    <property type="entry name" value="N-acetyltransferase"/>
</dbReference>
<evidence type="ECO:0000313" key="2">
    <source>
        <dbReference type="EMBL" id="SDB49010.1"/>
    </source>
</evidence>
<dbReference type="EMBL" id="FMXO01000014">
    <property type="protein sequence ID" value="SDB49010.1"/>
    <property type="molecule type" value="Genomic_DNA"/>
</dbReference>
<dbReference type="PANTHER" id="PTHR43792:SF1">
    <property type="entry name" value="N-ACETYLTRANSFERASE DOMAIN-CONTAINING PROTEIN"/>
    <property type="match status" value="1"/>
</dbReference>
<dbReference type="Pfam" id="PF13302">
    <property type="entry name" value="Acetyltransf_3"/>
    <property type="match status" value="1"/>
</dbReference>
<evidence type="ECO:0000313" key="3">
    <source>
        <dbReference type="Proteomes" id="UP000198771"/>
    </source>
</evidence>
<organism evidence="2 3">
    <name type="scientific">Desulfonatronum thiosulfatophilum</name>
    <dbReference type="NCBI Taxonomy" id="617002"/>
    <lineage>
        <taxon>Bacteria</taxon>
        <taxon>Pseudomonadati</taxon>
        <taxon>Thermodesulfobacteriota</taxon>
        <taxon>Desulfovibrionia</taxon>
        <taxon>Desulfovibrionales</taxon>
        <taxon>Desulfonatronaceae</taxon>
        <taxon>Desulfonatronum</taxon>
    </lineage>
</organism>
<dbReference type="OrthoDB" id="9788924at2"/>
<reference evidence="2 3" key="1">
    <citation type="submission" date="2016-10" db="EMBL/GenBank/DDBJ databases">
        <authorList>
            <person name="de Groot N.N."/>
        </authorList>
    </citation>
    <scope>NUCLEOTIDE SEQUENCE [LARGE SCALE GENOMIC DNA]</scope>
    <source>
        <strain evidence="2 3">ASO4-2</strain>
    </source>
</reference>
<protein>
    <submittedName>
        <fullName evidence="2">Acetyltransferase (GNAT) domain-containing protein</fullName>
    </submittedName>
</protein>
<dbReference type="Gene3D" id="3.40.630.30">
    <property type="match status" value="1"/>
</dbReference>